<keyword evidence="2" id="KW-0813">Transport</keyword>
<evidence type="ECO:0000256" key="3">
    <source>
        <dbReference type="ARBA" id="ARBA00022729"/>
    </source>
</evidence>
<evidence type="ECO:0000313" key="5">
    <source>
        <dbReference type="EMBL" id="RKT67541.1"/>
    </source>
</evidence>
<dbReference type="GO" id="GO:0055052">
    <property type="term" value="C:ATP-binding cassette (ABC) transporter complex, substrate-binding subunit-containing"/>
    <property type="evidence" value="ECO:0007669"/>
    <property type="project" value="TreeGrafter"/>
</dbReference>
<dbReference type="Proteomes" id="UP000272729">
    <property type="component" value="Unassembled WGS sequence"/>
</dbReference>
<dbReference type="OrthoDB" id="1650177at2"/>
<dbReference type="GO" id="GO:0042956">
    <property type="term" value="P:maltodextrin transmembrane transport"/>
    <property type="evidence" value="ECO:0007669"/>
    <property type="project" value="TreeGrafter"/>
</dbReference>
<dbReference type="EMBL" id="RBXR01000001">
    <property type="protein sequence ID" value="RKT67541.1"/>
    <property type="molecule type" value="Genomic_DNA"/>
</dbReference>
<dbReference type="AlphaFoldDB" id="A0A495X091"/>
<feature type="chain" id="PRO_5039081795" evidence="4">
    <location>
        <begin position="23"/>
        <end position="418"/>
    </location>
</feature>
<proteinExistence type="inferred from homology"/>
<keyword evidence="3 4" id="KW-0732">Signal</keyword>
<dbReference type="InterPro" id="IPR006059">
    <property type="entry name" value="SBP"/>
</dbReference>
<protein>
    <submittedName>
        <fullName evidence="5">Carbohydrate ABC transporter substrate-binding protein (CUT1 family)</fullName>
    </submittedName>
</protein>
<evidence type="ECO:0000256" key="1">
    <source>
        <dbReference type="ARBA" id="ARBA00008520"/>
    </source>
</evidence>
<accession>A0A495X091</accession>
<dbReference type="CDD" id="cd13585">
    <property type="entry name" value="PBP2_TMBP_like"/>
    <property type="match status" value="1"/>
</dbReference>
<dbReference type="SUPFAM" id="SSF53850">
    <property type="entry name" value="Periplasmic binding protein-like II"/>
    <property type="match status" value="1"/>
</dbReference>
<comment type="similarity">
    <text evidence="1">Belongs to the bacterial solute-binding protein 1 family.</text>
</comment>
<organism evidence="5 6">
    <name type="scientific">Saccharothrix variisporea</name>
    <dbReference type="NCBI Taxonomy" id="543527"/>
    <lineage>
        <taxon>Bacteria</taxon>
        <taxon>Bacillati</taxon>
        <taxon>Actinomycetota</taxon>
        <taxon>Actinomycetes</taxon>
        <taxon>Pseudonocardiales</taxon>
        <taxon>Pseudonocardiaceae</taxon>
        <taxon>Saccharothrix</taxon>
    </lineage>
</organism>
<comment type="caution">
    <text evidence="5">The sequence shown here is derived from an EMBL/GenBank/DDBJ whole genome shotgun (WGS) entry which is preliminary data.</text>
</comment>
<keyword evidence="6" id="KW-1185">Reference proteome</keyword>
<dbReference type="PANTHER" id="PTHR30061">
    <property type="entry name" value="MALTOSE-BINDING PERIPLASMIC PROTEIN"/>
    <property type="match status" value="1"/>
</dbReference>
<gene>
    <name evidence="5" type="ORF">DFJ66_0716</name>
</gene>
<evidence type="ECO:0000256" key="4">
    <source>
        <dbReference type="SAM" id="SignalP"/>
    </source>
</evidence>
<reference evidence="5 6" key="1">
    <citation type="submission" date="2018-10" db="EMBL/GenBank/DDBJ databases">
        <title>Sequencing the genomes of 1000 actinobacteria strains.</title>
        <authorList>
            <person name="Klenk H.-P."/>
        </authorList>
    </citation>
    <scope>NUCLEOTIDE SEQUENCE [LARGE SCALE GENOMIC DNA]</scope>
    <source>
        <strain evidence="5 6">DSM 43911</strain>
    </source>
</reference>
<dbReference type="PROSITE" id="PS51257">
    <property type="entry name" value="PROKAR_LIPOPROTEIN"/>
    <property type="match status" value="1"/>
</dbReference>
<evidence type="ECO:0000313" key="6">
    <source>
        <dbReference type="Proteomes" id="UP000272729"/>
    </source>
</evidence>
<dbReference type="PANTHER" id="PTHR30061:SF50">
    <property type="entry name" value="MALTOSE_MALTODEXTRIN-BINDING PERIPLASMIC PROTEIN"/>
    <property type="match status" value="1"/>
</dbReference>
<dbReference type="Pfam" id="PF01547">
    <property type="entry name" value="SBP_bac_1"/>
    <property type="match status" value="1"/>
</dbReference>
<dbReference type="GO" id="GO:0015768">
    <property type="term" value="P:maltose transport"/>
    <property type="evidence" value="ECO:0007669"/>
    <property type="project" value="TreeGrafter"/>
</dbReference>
<dbReference type="RefSeq" id="WP_121217908.1">
    <property type="nucleotide sequence ID" value="NZ_JBIUBA010000019.1"/>
</dbReference>
<evidence type="ECO:0000256" key="2">
    <source>
        <dbReference type="ARBA" id="ARBA00022448"/>
    </source>
</evidence>
<name>A0A495X091_9PSEU</name>
<sequence length="418" mass="44641">MSNRWWKAVAAAAVVVSAVACGGGGAESGGPVTLTYAIWDKDQQPAMEKIAQEYTKAHPDVTVKVQLTANKEYWTKLQTAVTGGSAPDVFWMNGPRIGLYASQGVLQPLDEQIAAAGVDTAAYPKSLVDLYTFEGKKYGLPKDYDTIGLWYNKALFDAAGVKHPDATWTWDDLKAAAAKLTDPAKGQFGIAAPADSQANYYNTIFQAGGTVISADGKKSGFGDPATVEGLKFWVDLIKAGSSPTVQQMSDTEPTQLFSSGKVAMYYGGSWEANGFAKNADLAGKVDVAPLPKGKKQAVVIHGLANVAYAKSKHPKQAADFAVFASGKQAQQIQAEAGAVISAYQGTQETWVKAYPQFHVQAFIDQVPNSVPLPRSKNTSAWAKHAEDLLLKAWTGEKDVADAAKELEKAVDEELGKEK</sequence>
<dbReference type="Gene3D" id="3.40.190.10">
    <property type="entry name" value="Periplasmic binding protein-like II"/>
    <property type="match status" value="1"/>
</dbReference>
<feature type="signal peptide" evidence="4">
    <location>
        <begin position="1"/>
        <end position="22"/>
    </location>
</feature>
<dbReference type="GO" id="GO:1901982">
    <property type="term" value="F:maltose binding"/>
    <property type="evidence" value="ECO:0007669"/>
    <property type="project" value="TreeGrafter"/>
</dbReference>